<comment type="catalytic activity">
    <reaction evidence="1">
        <text>ATP + protein L-histidine = ADP + protein N-phospho-L-histidine.</text>
        <dbReference type="EC" id="2.7.13.3"/>
    </reaction>
</comment>
<keyword evidence="3" id="KW-0808">Transferase</keyword>
<dbReference type="EMBL" id="JBHSZZ010000068">
    <property type="protein sequence ID" value="MFC7188029.1"/>
    <property type="molecule type" value="Genomic_DNA"/>
</dbReference>
<dbReference type="Pfam" id="PF02518">
    <property type="entry name" value="HATPase_c"/>
    <property type="match status" value="1"/>
</dbReference>
<evidence type="ECO:0000256" key="3">
    <source>
        <dbReference type="ARBA" id="ARBA00022679"/>
    </source>
</evidence>
<comment type="caution">
    <text evidence="7">The sequence shown here is derived from an EMBL/GenBank/DDBJ whole genome shotgun (WGS) entry which is preliminary data.</text>
</comment>
<evidence type="ECO:0000256" key="5">
    <source>
        <dbReference type="ARBA" id="ARBA00023012"/>
    </source>
</evidence>
<dbReference type="Proteomes" id="UP001596390">
    <property type="component" value="Unassembled WGS sequence"/>
</dbReference>
<dbReference type="EC" id="2.7.13.3" evidence="2"/>
<dbReference type="InterPro" id="IPR050736">
    <property type="entry name" value="Sensor_HK_Regulatory"/>
</dbReference>
<protein>
    <recommendedName>
        <fullName evidence="2">histidine kinase</fullName>
        <ecNumber evidence="2">2.7.13.3</ecNumber>
    </recommendedName>
</protein>
<evidence type="ECO:0000256" key="1">
    <source>
        <dbReference type="ARBA" id="ARBA00000085"/>
    </source>
</evidence>
<dbReference type="InterPro" id="IPR003594">
    <property type="entry name" value="HATPase_dom"/>
</dbReference>
<dbReference type="InterPro" id="IPR036097">
    <property type="entry name" value="HisK_dim/P_sf"/>
</dbReference>
<keyword evidence="5" id="KW-0902">Two-component regulatory system</keyword>
<sequence length="230" mass="25347">MSGKDEYYNKAKQEGYRARSAYKLKQLDEAAGLVSHDLRNPLQIISANLALIEESEHEDRLQSIAEATERMEEIVDQVLTVARTGGDIHETEIVELQSMARQVWDATSDGPGTLDVETTATVDADPRRLRQCFENLFRNSVEHGSTDSQSQAEDGVTVTVGDIDGGFYVEDDGPGFPEDALAAGQSVVDYYTEKGRYGLQIVENVTDAHGWELQITNGEDGGARFEILTD</sequence>
<reference evidence="7 8" key="1">
    <citation type="journal article" date="2019" name="Int. J. Syst. Evol. Microbiol.">
        <title>The Global Catalogue of Microorganisms (GCM) 10K type strain sequencing project: providing services to taxonomists for standard genome sequencing and annotation.</title>
        <authorList>
            <consortium name="The Broad Institute Genomics Platform"/>
            <consortium name="The Broad Institute Genome Sequencing Center for Infectious Disease"/>
            <person name="Wu L."/>
            <person name="Ma J."/>
        </authorList>
    </citation>
    <scope>NUCLEOTIDE SEQUENCE [LARGE SCALE GENOMIC DNA]</scope>
    <source>
        <strain evidence="7 8">Q85</strain>
    </source>
</reference>
<evidence type="ECO:0000313" key="7">
    <source>
        <dbReference type="EMBL" id="MFC7188029.1"/>
    </source>
</evidence>
<dbReference type="AlphaFoldDB" id="A0ABD5YJ80"/>
<dbReference type="PANTHER" id="PTHR43711:SF1">
    <property type="entry name" value="HISTIDINE KINASE 1"/>
    <property type="match status" value="1"/>
</dbReference>
<accession>A0ABD5YJ80</accession>
<dbReference type="InterPro" id="IPR003661">
    <property type="entry name" value="HisK_dim/P_dom"/>
</dbReference>
<feature type="domain" description="Histidine kinase" evidence="6">
    <location>
        <begin position="33"/>
        <end position="230"/>
    </location>
</feature>
<evidence type="ECO:0000256" key="4">
    <source>
        <dbReference type="ARBA" id="ARBA00022777"/>
    </source>
</evidence>
<dbReference type="SMART" id="SM00387">
    <property type="entry name" value="HATPase_c"/>
    <property type="match status" value="1"/>
</dbReference>
<evidence type="ECO:0000256" key="2">
    <source>
        <dbReference type="ARBA" id="ARBA00012438"/>
    </source>
</evidence>
<dbReference type="PROSITE" id="PS50109">
    <property type="entry name" value="HIS_KIN"/>
    <property type="match status" value="1"/>
</dbReference>
<dbReference type="CDD" id="cd00082">
    <property type="entry name" value="HisKA"/>
    <property type="match status" value="1"/>
</dbReference>
<dbReference type="Gene3D" id="1.10.287.130">
    <property type="match status" value="1"/>
</dbReference>
<name>A0ABD5YJ80_9EURY</name>
<evidence type="ECO:0000313" key="8">
    <source>
        <dbReference type="Proteomes" id="UP001596390"/>
    </source>
</evidence>
<dbReference type="SUPFAM" id="SSF55874">
    <property type="entry name" value="ATPase domain of HSP90 chaperone/DNA topoisomerase II/histidine kinase"/>
    <property type="match status" value="1"/>
</dbReference>
<evidence type="ECO:0000259" key="6">
    <source>
        <dbReference type="PROSITE" id="PS50109"/>
    </source>
</evidence>
<dbReference type="GO" id="GO:0000160">
    <property type="term" value="P:phosphorelay signal transduction system"/>
    <property type="evidence" value="ECO:0007669"/>
    <property type="project" value="UniProtKB-KW"/>
</dbReference>
<dbReference type="GO" id="GO:0004673">
    <property type="term" value="F:protein histidine kinase activity"/>
    <property type="evidence" value="ECO:0007669"/>
    <property type="project" value="UniProtKB-EC"/>
</dbReference>
<dbReference type="PANTHER" id="PTHR43711">
    <property type="entry name" value="TWO-COMPONENT HISTIDINE KINASE"/>
    <property type="match status" value="1"/>
</dbReference>
<gene>
    <name evidence="7" type="ORF">ACFQMK_14325</name>
</gene>
<dbReference type="RefSeq" id="WP_267665479.1">
    <property type="nucleotide sequence ID" value="NZ_JAODIX010000068.1"/>
</dbReference>
<keyword evidence="8" id="KW-1185">Reference proteome</keyword>
<dbReference type="Gene3D" id="3.30.565.10">
    <property type="entry name" value="Histidine kinase-like ATPase, C-terminal domain"/>
    <property type="match status" value="1"/>
</dbReference>
<dbReference type="SMART" id="SM00388">
    <property type="entry name" value="HisKA"/>
    <property type="match status" value="1"/>
</dbReference>
<dbReference type="Pfam" id="PF00512">
    <property type="entry name" value="HisKA"/>
    <property type="match status" value="1"/>
</dbReference>
<dbReference type="InterPro" id="IPR036890">
    <property type="entry name" value="HATPase_C_sf"/>
</dbReference>
<proteinExistence type="predicted"/>
<keyword evidence="4 7" id="KW-0418">Kinase</keyword>
<dbReference type="SUPFAM" id="SSF47384">
    <property type="entry name" value="Homodimeric domain of signal transducing histidine kinase"/>
    <property type="match status" value="1"/>
</dbReference>
<organism evidence="7 8">
    <name type="scientific">Halorubrum yunnanense</name>
    <dbReference type="NCBI Taxonomy" id="1526162"/>
    <lineage>
        <taxon>Archaea</taxon>
        <taxon>Methanobacteriati</taxon>
        <taxon>Methanobacteriota</taxon>
        <taxon>Stenosarchaea group</taxon>
        <taxon>Halobacteria</taxon>
        <taxon>Halobacteriales</taxon>
        <taxon>Haloferacaceae</taxon>
        <taxon>Halorubrum</taxon>
    </lineage>
</organism>
<dbReference type="InterPro" id="IPR005467">
    <property type="entry name" value="His_kinase_dom"/>
</dbReference>